<gene>
    <name evidence="2" type="ORF">FIBSPDRAFT_1040318</name>
</gene>
<sequence length="252" mass="27493">MPGLRTCEKTAQETVRISAEGEVEFGDHMGVEPFDCESTVGAPLFSIPSFAIFNNIVLFALYALVLYILGAILSAASSACGTSPYPTSGSSGMSRVYSNARPSRRPVARVGPNKVVFKDASSAKNADSVHRFGKITRRSRGTIKTMRAEELLAAAIGDFSKRRILRSVVPTWAWSLVYRVPNVHCRLLCDSDKIMAEFVSARAKSSASESMPDRNIISEVMAHMVAATDTTTISLLYFLQEMSRRQATVAQL</sequence>
<dbReference type="Gene3D" id="1.10.630.10">
    <property type="entry name" value="Cytochrome P450"/>
    <property type="match status" value="1"/>
</dbReference>
<dbReference type="SUPFAM" id="SSF48264">
    <property type="entry name" value="Cytochrome P450"/>
    <property type="match status" value="1"/>
</dbReference>
<keyword evidence="1" id="KW-1133">Transmembrane helix</keyword>
<evidence type="ECO:0000256" key="1">
    <source>
        <dbReference type="SAM" id="Phobius"/>
    </source>
</evidence>
<keyword evidence="1" id="KW-0472">Membrane</keyword>
<reference evidence="2 3" key="1">
    <citation type="journal article" date="2016" name="Mol. Biol. Evol.">
        <title>Comparative Genomics of Early-Diverging Mushroom-Forming Fungi Provides Insights into the Origins of Lignocellulose Decay Capabilities.</title>
        <authorList>
            <person name="Nagy L.G."/>
            <person name="Riley R."/>
            <person name="Tritt A."/>
            <person name="Adam C."/>
            <person name="Daum C."/>
            <person name="Floudas D."/>
            <person name="Sun H."/>
            <person name="Yadav J.S."/>
            <person name="Pangilinan J."/>
            <person name="Larsson K.H."/>
            <person name="Matsuura K."/>
            <person name="Barry K."/>
            <person name="Labutti K."/>
            <person name="Kuo R."/>
            <person name="Ohm R.A."/>
            <person name="Bhattacharya S.S."/>
            <person name="Shirouzu T."/>
            <person name="Yoshinaga Y."/>
            <person name="Martin F.M."/>
            <person name="Grigoriev I.V."/>
            <person name="Hibbett D.S."/>
        </authorList>
    </citation>
    <scope>NUCLEOTIDE SEQUENCE [LARGE SCALE GENOMIC DNA]</scope>
    <source>
        <strain evidence="2 3">CBS 109695</strain>
    </source>
</reference>
<feature type="transmembrane region" description="Helical" evidence="1">
    <location>
        <begin position="56"/>
        <end position="76"/>
    </location>
</feature>
<dbReference type="OrthoDB" id="3945418at2759"/>
<dbReference type="Proteomes" id="UP000076532">
    <property type="component" value="Unassembled WGS sequence"/>
</dbReference>
<dbReference type="InterPro" id="IPR036396">
    <property type="entry name" value="Cyt_P450_sf"/>
</dbReference>
<dbReference type="STRING" id="436010.A0A166QGT7"/>
<dbReference type="GO" id="GO:0004497">
    <property type="term" value="F:monooxygenase activity"/>
    <property type="evidence" value="ECO:0007669"/>
    <property type="project" value="InterPro"/>
</dbReference>
<organism evidence="2 3">
    <name type="scientific">Athelia psychrophila</name>
    <dbReference type="NCBI Taxonomy" id="1759441"/>
    <lineage>
        <taxon>Eukaryota</taxon>
        <taxon>Fungi</taxon>
        <taxon>Dikarya</taxon>
        <taxon>Basidiomycota</taxon>
        <taxon>Agaricomycotina</taxon>
        <taxon>Agaricomycetes</taxon>
        <taxon>Agaricomycetidae</taxon>
        <taxon>Atheliales</taxon>
        <taxon>Atheliaceae</taxon>
        <taxon>Athelia</taxon>
    </lineage>
</organism>
<accession>A0A166QGT7</accession>
<protein>
    <recommendedName>
        <fullName evidence="4">Cytochrome P450</fullName>
    </recommendedName>
</protein>
<keyword evidence="1" id="KW-0812">Transmembrane</keyword>
<dbReference type="GO" id="GO:0020037">
    <property type="term" value="F:heme binding"/>
    <property type="evidence" value="ECO:0007669"/>
    <property type="project" value="InterPro"/>
</dbReference>
<name>A0A166QGT7_9AGAM</name>
<proteinExistence type="predicted"/>
<dbReference type="GO" id="GO:0005506">
    <property type="term" value="F:iron ion binding"/>
    <property type="evidence" value="ECO:0007669"/>
    <property type="project" value="InterPro"/>
</dbReference>
<evidence type="ECO:0000313" key="2">
    <source>
        <dbReference type="EMBL" id="KZP27131.1"/>
    </source>
</evidence>
<evidence type="ECO:0000313" key="3">
    <source>
        <dbReference type="Proteomes" id="UP000076532"/>
    </source>
</evidence>
<dbReference type="AlphaFoldDB" id="A0A166QGT7"/>
<dbReference type="EMBL" id="KV417510">
    <property type="protein sequence ID" value="KZP27131.1"/>
    <property type="molecule type" value="Genomic_DNA"/>
</dbReference>
<keyword evidence="3" id="KW-1185">Reference proteome</keyword>
<evidence type="ECO:0008006" key="4">
    <source>
        <dbReference type="Google" id="ProtNLM"/>
    </source>
</evidence>
<dbReference type="GO" id="GO:0016705">
    <property type="term" value="F:oxidoreductase activity, acting on paired donors, with incorporation or reduction of molecular oxygen"/>
    <property type="evidence" value="ECO:0007669"/>
    <property type="project" value="InterPro"/>
</dbReference>